<reference evidence="8" key="1">
    <citation type="submission" date="2025-08" db="UniProtKB">
        <authorList>
            <consortium name="RefSeq"/>
        </authorList>
    </citation>
    <scope>IDENTIFICATION</scope>
    <source>
        <tissue evidence="8">Muscle</tissue>
    </source>
</reference>
<feature type="transmembrane region" description="Helical" evidence="5">
    <location>
        <begin position="220"/>
        <end position="238"/>
    </location>
</feature>
<dbReference type="InterPro" id="IPR020846">
    <property type="entry name" value="MFS_dom"/>
</dbReference>
<dbReference type="SUPFAM" id="SSF103473">
    <property type="entry name" value="MFS general substrate transporter"/>
    <property type="match status" value="1"/>
</dbReference>
<feature type="non-terminal residue" evidence="8">
    <location>
        <position position="368"/>
    </location>
</feature>
<feature type="transmembrane region" description="Helical" evidence="5">
    <location>
        <begin position="156"/>
        <end position="176"/>
    </location>
</feature>
<keyword evidence="7" id="KW-1185">Reference proteome</keyword>
<dbReference type="InterPro" id="IPR011701">
    <property type="entry name" value="MFS"/>
</dbReference>
<feature type="transmembrane region" description="Helical" evidence="5">
    <location>
        <begin position="245"/>
        <end position="264"/>
    </location>
</feature>
<proteinExistence type="predicted"/>
<sequence>MKKEQEEGKPEFENILAEVGDYGAFQKSLVRWFLFPGVVPLAWFSLNIVFFMSVPDHWCHVSELLKSNLSVKEQQILIRPVEKQHGVEELSNCEMRDFNYSQILVDLLEGSQVKSILSRYNSTSNIPCPSGWMYDQTLYDNTASKQWDLVCDKDPMPSLVFTLTGVGSVLATPVYGGLSDRIGRKLTFFLCVFVTLVSGIASLFVPNFIAFLVLRMVNGGLSPTLFQLPYILLFEIVGTDKRTEMMTIGSIAWTVGLCTLPLFAYLLRNWVLLGLVTTCFCIPYFLYWRFLPESPRWLVSMKRYDEAVVILTRIAERNGSPVPDNLVERLKNVEKEAAREKQIDTAHNVTVLFRYRNLRKHFIFLTLI</sequence>
<dbReference type="InterPro" id="IPR036259">
    <property type="entry name" value="MFS_trans_sf"/>
</dbReference>
<comment type="subcellular location">
    <subcellularLocation>
        <location evidence="1">Membrane</location>
        <topology evidence="1">Multi-pass membrane protein</topology>
    </subcellularLocation>
</comment>
<gene>
    <name evidence="8" type="primary">LOC106472605</name>
</gene>
<dbReference type="Proteomes" id="UP000694941">
    <property type="component" value="Unplaced"/>
</dbReference>
<dbReference type="Pfam" id="PF07690">
    <property type="entry name" value="MFS_1"/>
    <property type="match status" value="1"/>
</dbReference>
<dbReference type="RefSeq" id="XP_013788712.2">
    <property type="nucleotide sequence ID" value="XM_013933258.2"/>
</dbReference>
<name>A0ABM1BU59_LIMPO</name>
<evidence type="ECO:0000313" key="7">
    <source>
        <dbReference type="Proteomes" id="UP000694941"/>
    </source>
</evidence>
<evidence type="ECO:0000256" key="3">
    <source>
        <dbReference type="ARBA" id="ARBA00022989"/>
    </source>
</evidence>
<evidence type="ECO:0000259" key="6">
    <source>
        <dbReference type="PROSITE" id="PS50850"/>
    </source>
</evidence>
<evidence type="ECO:0000256" key="1">
    <source>
        <dbReference type="ARBA" id="ARBA00004141"/>
    </source>
</evidence>
<feature type="transmembrane region" description="Helical" evidence="5">
    <location>
        <begin position="32"/>
        <end position="54"/>
    </location>
</feature>
<feature type="transmembrane region" description="Helical" evidence="5">
    <location>
        <begin position="270"/>
        <end position="291"/>
    </location>
</feature>
<evidence type="ECO:0000256" key="2">
    <source>
        <dbReference type="ARBA" id="ARBA00022692"/>
    </source>
</evidence>
<keyword evidence="3 5" id="KW-1133">Transmembrane helix</keyword>
<organism evidence="7 8">
    <name type="scientific">Limulus polyphemus</name>
    <name type="common">Atlantic horseshoe crab</name>
    <dbReference type="NCBI Taxonomy" id="6850"/>
    <lineage>
        <taxon>Eukaryota</taxon>
        <taxon>Metazoa</taxon>
        <taxon>Ecdysozoa</taxon>
        <taxon>Arthropoda</taxon>
        <taxon>Chelicerata</taxon>
        <taxon>Merostomata</taxon>
        <taxon>Xiphosura</taxon>
        <taxon>Limulidae</taxon>
        <taxon>Limulus</taxon>
    </lineage>
</organism>
<evidence type="ECO:0000256" key="4">
    <source>
        <dbReference type="ARBA" id="ARBA00023136"/>
    </source>
</evidence>
<dbReference type="PANTHER" id="PTHR24064">
    <property type="entry name" value="SOLUTE CARRIER FAMILY 22 MEMBER"/>
    <property type="match status" value="1"/>
</dbReference>
<evidence type="ECO:0000313" key="8">
    <source>
        <dbReference type="RefSeq" id="XP_013788712.2"/>
    </source>
</evidence>
<feature type="domain" description="Major facilitator superfamily (MFS) profile" evidence="6">
    <location>
        <begin position="107"/>
        <end position="368"/>
    </location>
</feature>
<protein>
    <submittedName>
        <fullName evidence="8">Organic cation transporter 1-like</fullName>
    </submittedName>
</protein>
<dbReference type="Gene3D" id="1.20.1250.20">
    <property type="entry name" value="MFS general substrate transporter like domains"/>
    <property type="match status" value="1"/>
</dbReference>
<keyword evidence="4 5" id="KW-0472">Membrane</keyword>
<accession>A0ABM1BU59</accession>
<keyword evidence="2 5" id="KW-0812">Transmembrane</keyword>
<dbReference type="PROSITE" id="PS50850">
    <property type="entry name" value="MFS"/>
    <property type="match status" value="1"/>
</dbReference>
<evidence type="ECO:0000256" key="5">
    <source>
        <dbReference type="SAM" id="Phobius"/>
    </source>
</evidence>
<dbReference type="GeneID" id="106472605"/>
<feature type="transmembrane region" description="Helical" evidence="5">
    <location>
        <begin position="188"/>
        <end position="214"/>
    </location>
</feature>